<organism evidence="2 3">
    <name type="scientific">Penicillium arizonense</name>
    <dbReference type="NCBI Taxonomy" id="1835702"/>
    <lineage>
        <taxon>Eukaryota</taxon>
        <taxon>Fungi</taxon>
        <taxon>Dikarya</taxon>
        <taxon>Ascomycota</taxon>
        <taxon>Pezizomycotina</taxon>
        <taxon>Eurotiomycetes</taxon>
        <taxon>Eurotiomycetidae</taxon>
        <taxon>Eurotiales</taxon>
        <taxon>Aspergillaceae</taxon>
        <taxon>Penicillium</taxon>
    </lineage>
</organism>
<keyword evidence="3" id="KW-1185">Reference proteome</keyword>
<evidence type="ECO:0000313" key="3">
    <source>
        <dbReference type="Proteomes" id="UP000177622"/>
    </source>
</evidence>
<comment type="caution">
    <text evidence="2">The sequence shown here is derived from an EMBL/GenBank/DDBJ whole genome shotgun (WGS) entry which is preliminary data.</text>
</comment>
<dbReference type="EMBL" id="LXJU01000004">
    <property type="protein sequence ID" value="OGE55404.1"/>
    <property type="molecule type" value="Genomic_DNA"/>
</dbReference>
<gene>
    <name evidence="2" type="ORF">PENARI_c004G01843</name>
</gene>
<feature type="region of interest" description="Disordered" evidence="1">
    <location>
        <begin position="1"/>
        <end position="46"/>
    </location>
</feature>
<dbReference type="RefSeq" id="XP_022490833.1">
    <property type="nucleotide sequence ID" value="XM_022628960.1"/>
</dbReference>
<dbReference type="Proteomes" id="UP000177622">
    <property type="component" value="Unassembled WGS sequence"/>
</dbReference>
<evidence type="ECO:0000313" key="2">
    <source>
        <dbReference type="EMBL" id="OGE55404.1"/>
    </source>
</evidence>
<accession>A0A1F5LQB5</accession>
<dbReference type="AlphaFoldDB" id="A0A1F5LQB5"/>
<protein>
    <submittedName>
        <fullName evidence="2">Uncharacterized protein</fullName>
    </submittedName>
</protein>
<proteinExistence type="predicted"/>
<sequence>MGGAIVIDNTNPSGRVPKKSKPSPTSSFDRRSAELMWPTISARGSE</sequence>
<evidence type="ECO:0000256" key="1">
    <source>
        <dbReference type="SAM" id="MobiDB-lite"/>
    </source>
</evidence>
<reference evidence="2 3" key="1">
    <citation type="journal article" date="2016" name="Sci. Rep.">
        <title>Penicillium arizonense, a new, genome sequenced fungal species, reveals a high chemical diversity in secreted metabolites.</title>
        <authorList>
            <person name="Grijseels S."/>
            <person name="Nielsen J.C."/>
            <person name="Randelovic M."/>
            <person name="Nielsen J."/>
            <person name="Nielsen K.F."/>
            <person name="Workman M."/>
            <person name="Frisvad J.C."/>
        </authorList>
    </citation>
    <scope>NUCLEOTIDE SEQUENCE [LARGE SCALE GENOMIC DNA]</scope>
    <source>
        <strain evidence="2 3">CBS 141311</strain>
    </source>
</reference>
<name>A0A1F5LQB5_PENAI</name>
<dbReference type="GeneID" id="34573694"/>